<reference evidence="3" key="1">
    <citation type="submission" date="2021-02" db="EMBL/GenBank/DDBJ databases">
        <authorList>
            <person name="Nowell W R."/>
        </authorList>
    </citation>
    <scope>NUCLEOTIDE SEQUENCE</scope>
</reference>
<keyword evidence="2" id="KW-1133">Transmembrane helix</keyword>
<evidence type="ECO:0000313" key="3">
    <source>
        <dbReference type="EMBL" id="CAF3730518.1"/>
    </source>
</evidence>
<feature type="compositionally biased region" description="Basic residues" evidence="1">
    <location>
        <begin position="112"/>
        <end position="129"/>
    </location>
</feature>
<proteinExistence type="predicted"/>
<name>A0A818WZK1_9BILA</name>
<keyword evidence="2" id="KW-0472">Membrane</keyword>
<evidence type="ECO:0000256" key="2">
    <source>
        <dbReference type="SAM" id="Phobius"/>
    </source>
</evidence>
<dbReference type="AlphaFoldDB" id="A0A818WZK1"/>
<protein>
    <submittedName>
        <fullName evidence="3">Uncharacterized protein</fullName>
    </submittedName>
</protein>
<accession>A0A818WZK1</accession>
<gene>
    <name evidence="3" type="ORF">OKA104_LOCUS14461</name>
</gene>
<sequence>MYATPWYCDNYRRVNGITRYQCQHCRGIIPNDSQQEEMLTTEPEISSGQNKKRKLIRILIILITSIMLMLGIAIPLSLTGKKKVDSSTTILSPLKTTTMSITPSTIKMKVTRTTRRKTTTLRTTRRKTTTLRTTRTGTRKKPPNTARPANPEDCTIS</sequence>
<dbReference type="EMBL" id="CAJOAY010000763">
    <property type="protein sequence ID" value="CAF3730518.1"/>
    <property type="molecule type" value="Genomic_DNA"/>
</dbReference>
<dbReference type="Proteomes" id="UP000663881">
    <property type="component" value="Unassembled WGS sequence"/>
</dbReference>
<organism evidence="3 4">
    <name type="scientific">Adineta steineri</name>
    <dbReference type="NCBI Taxonomy" id="433720"/>
    <lineage>
        <taxon>Eukaryota</taxon>
        <taxon>Metazoa</taxon>
        <taxon>Spiralia</taxon>
        <taxon>Gnathifera</taxon>
        <taxon>Rotifera</taxon>
        <taxon>Eurotatoria</taxon>
        <taxon>Bdelloidea</taxon>
        <taxon>Adinetida</taxon>
        <taxon>Adinetidae</taxon>
        <taxon>Adineta</taxon>
    </lineage>
</organism>
<feature type="region of interest" description="Disordered" evidence="1">
    <location>
        <begin position="112"/>
        <end position="157"/>
    </location>
</feature>
<evidence type="ECO:0000256" key="1">
    <source>
        <dbReference type="SAM" id="MobiDB-lite"/>
    </source>
</evidence>
<feature type="transmembrane region" description="Helical" evidence="2">
    <location>
        <begin position="55"/>
        <end position="78"/>
    </location>
</feature>
<comment type="caution">
    <text evidence="3">The sequence shown here is derived from an EMBL/GenBank/DDBJ whole genome shotgun (WGS) entry which is preliminary data.</text>
</comment>
<evidence type="ECO:0000313" key="4">
    <source>
        <dbReference type="Proteomes" id="UP000663881"/>
    </source>
</evidence>
<keyword evidence="2" id="KW-0812">Transmembrane</keyword>